<dbReference type="InterPro" id="IPR006076">
    <property type="entry name" value="FAD-dep_OxRdtase"/>
</dbReference>
<evidence type="ECO:0000256" key="2">
    <source>
        <dbReference type="ARBA" id="ARBA00023002"/>
    </source>
</evidence>
<evidence type="ECO:0000313" key="4">
    <source>
        <dbReference type="Proteomes" id="UP000675920"/>
    </source>
</evidence>
<comment type="similarity">
    <text evidence="1">Belongs to the carotenoid/retinoid oxidoreductase family.</text>
</comment>
<protein>
    <submittedName>
        <fullName evidence="5">Phytoene desaturase family protein</fullName>
        <ecNumber evidence="5">1.-.-.-</ecNumber>
    </submittedName>
</protein>
<dbReference type="InterPro" id="IPR036188">
    <property type="entry name" value="FAD/NAD-bd_sf"/>
</dbReference>
<proteinExistence type="inferred from homology"/>
<dbReference type="SUPFAM" id="SSF51905">
    <property type="entry name" value="FAD/NAD(P)-binding domain"/>
    <property type="match status" value="1"/>
</dbReference>
<dbReference type="PANTHER" id="PTHR43734:SF1">
    <property type="entry name" value="PHYTOENE DESATURASE"/>
    <property type="match status" value="1"/>
</dbReference>
<sequence length="441" mass="47463">MNLHDLRLPASVDAVVVGAGLGGLATAIRLRQLGLSVLVLERLDRIGGLCGTFQADDGLRYVIACNDFGKGLLGDLAELGIEHHFERSATRIVMPERDYRLPPDLRTVAGLLPHLGSILRYVRGLRRARTAPPASLAALVADCGITGRAADLLLLPAYLMGVSPEDFRVESLDDEFRFGYGYATPVTPAGGPQALADAFAHRLLALGGRILPGCAVRAIRREGRGHRVETALGAITAGIVVTTQPKPGHFPPDLRPGLGASVLLLSFDAAFRFPRGVHTHLHYPAGIRDWFGAIRDGHLPDDFGFHVFSSDLGDQGGLRTANVYFYLPEGRDQDPAMRRAAQNHVLGRLDRLLPGLSRHLRASQLVTPDEFRERHGLESRVTPLITPSGLGRPPNYSPETDLFHAGAAAWPPGEHAGAAVRSSRHVAELVRARLNGALNAA</sequence>
<dbReference type="RefSeq" id="WP_028312188.1">
    <property type="nucleotide sequence ID" value="NZ_AXWS01000015.1"/>
</dbReference>
<evidence type="ECO:0000259" key="3">
    <source>
        <dbReference type="Pfam" id="PF01266"/>
    </source>
</evidence>
<organism evidence="4 5">
    <name type="scientific">Derxia gummosa DSM 723</name>
    <dbReference type="NCBI Taxonomy" id="1121388"/>
    <lineage>
        <taxon>Bacteria</taxon>
        <taxon>Pseudomonadati</taxon>
        <taxon>Pseudomonadota</taxon>
        <taxon>Betaproteobacteria</taxon>
        <taxon>Burkholderiales</taxon>
        <taxon>Alcaligenaceae</taxon>
        <taxon>Derxia</taxon>
    </lineage>
</organism>
<dbReference type="EC" id="1.-.-.-" evidence="5"/>
<dbReference type="Proteomes" id="UP000675920">
    <property type="component" value="Unplaced"/>
</dbReference>
<dbReference type="GO" id="GO:0016491">
    <property type="term" value="F:oxidoreductase activity"/>
    <property type="evidence" value="ECO:0007669"/>
    <property type="project" value="UniProtKB-KW"/>
</dbReference>
<feature type="domain" description="FAD dependent oxidoreductase" evidence="3">
    <location>
        <begin position="13"/>
        <end position="368"/>
    </location>
</feature>
<dbReference type="AlphaFoldDB" id="A0A8B6X6E1"/>
<reference evidence="5" key="1">
    <citation type="submission" date="2025-08" db="UniProtKB">
        <authorList>
            <consortium name="RefSeq"/>
        </authorList>
    </citation>
    <scope>IDENTIFICATION</scope>
</reference>
<evidence type="ECO:0000256" key="1">
    <source>
        <dbReference type="ARBA" id="ARBA00006046"/>
    </source>
</evidence>
<dbReference type="Gene3D" id="3.50.50.60">
    <property type="entry name" value="FAD/NAD(P)-binding domain"/>
    <property type="match status" value="2"/>
</dbReference>
<evidence type="ECO:0000313" key="5">
    <source>
        <dbReference type="RefSeq" id="WP_028312188.1"/>
    </source>
</evidence>
<dbReference type="PANTHER" id="PTHR43734">
    <property type="entry name" value="PHYTOENE DESATURASE"/>
    <property type="match status" value="1"/>
</dbReference>
<dbReference type="Pfam" id="PF01266">
    <property type="entry name" value="DAO"/>
    <property type="match status" value="1"/>
</dbReference>
<keyword evidence="2" id="KW-0560">Oxidoreductase</keyword>
<dbReference type="OrthoDB" id="9774675at2"/>
<name>A0A8B6X6E1_9BURK</name>
<keyword evidence="4" id="KW-1185">Reference proteome</keyword>
<accession>A0A8B6X6E1</accession>